<keyword evidence="2" id="KW-1003">Cell membrane</keyword>
<keyword evidence="9" id="KW-1185">Reference proteome</keyword>
<accession>A0A7X4LNB3</accession>
<reference evidence="8 9" key="1">
    <citation type="submission" date="2019-10" db="EMBL/GenBank/DDBJ databases">
        <title>Vibrio sp. nov. isolated from a shrimp pond.</title>
        <authorList>
            <person name="Gomez-Gil B."/>
            <person name="Enciso-Ibarra J."/>
            <person name="Enciso-Ibarra K."/>
            <person name="Bolan-Mejia C."/>
        </authorList>
    </citation>
    <scope>NUCLEOTIDE SEQUENCE [LARGE SCALE GENOMIC DNA]</scope>
    <source>
        <strain evidence="8 9">CAIM 722</strain>
    </source>
</reference>
<feature type="transmembrane region" description="Helical" evidence="6">
    <location>
        <begin position="737"/>
        <end position="761"/>
    </location>
</feature>
<evidence type="ECO:0000256" key="3">
    <source>
        <dbReference type="ARBA" id="ARBA00022692"/>
    </source>
</evidence>
<dbReference type="EMBL" id="WEKT01000037">
    <property type="protein sequence ID" value="MZI94797.1"/>
    <property type="molecule type" value="Genomic_DNA"/>
</dbReference>
<keyword evidence="3 6" id="KW-0812">Transmembrane</keyword>
<feature type="transmembrane region" description="Helical" evidence="6">
    <location>
        <begin position="411"/>
        <end position="432"/>
    </location>
</feature>
<evidence type="ECO:0000313" key="9">
    <source>
        <dbReference type="Proteomes" id="UP000462621"/>
    </source>
</evidence>
<comment type="caution">
    <text evidence="8">The sequence shown here is derived from an EMBL/GenBank/DDBJ whole genome shotgun (WGS) entry which is preliminary data.</text>
</comment>
<evidence type="ECO:0000256" key="6">
    <source>
        <dbReference type="SAM" id="Phobius"/>
    </source>
</evidence>
<dbReference type="InterPro" id="IPR038766">
    <property type="entry name" value="Membrane_comp_ABC_pdt"/>
</dbReference>
<evidence type="ECO:0000256" key="2">
    <source>
        <dbReference type="ARBA" id="ARBA00022475"/>
    </source>
</evidence>
<evidence type="ECO:0000259" key="7">
    <source>
        <dbReference type="Pfam" id="PF02687"/>
    </source>
</evidence>
<feature type="transmembrane region" description="Helical" evidence="6">
    <location>
        <begin position="241"/>
        <end position="264"/>
    </location>
</feature>
<feature type="domain" description="ABC3 transporter permease C-terminal" evidence="7">
    <location>
        <begin position="244"/>
        <end position="368"/>
    </location>
</feature>
<keyword evidence="4 6" id="KW-1133">Transmembrane helix</keyword>
<feature type="transmembrane region" description="Helical" evidence="6">
    <location>
        <begin position="793"/>
        <end position="812"/>
    </location>
</feature>
<feature type="transmembrane region" description="Helical" evidence="6">
    <location>
        <begin position="20"/>
        <end position="40"/>
    </location>
</feature>
<feature type="transmembrane region" description="Helical" evidence="6">
    <location>
        <begin position="342"/>
        <end position="364"/>
    </location>
</feature>
<evidence type="ECO:0000256" key="4">
    <source>
        <dbReference type="ARBA" id="ARBA00022989"/>
    </source>
</evidence>
<organism evidence="8 9">
    <name type="scientific">Vibrio eleionomae</name>
    <dbReference type="NCBI Taxonomy" id="2653505"/>
    <lineage>
        <taxon>Bacteria</taxon>
        <taxon>Pseudomonadati</taxon>
        <taxon>Pseudomonadota</taxon>
        <taxon>Gammaproteobacteria</taxon>
        <taxon>Vibrionales</taxon>
        <taxon>Vibrionaceae</taxon>
        <taxon>Vibrio</taxon>
    </lineage>
</organism>
<evidence type="ECO:0000313" key="8">
    <source>
        <dbReference type="EMBL" id="MZI94797.1"/>
    </source>
</evidence>
<dbReference type="Proteomes" id="UP000462621">
    <property type="component" value="Unassembled WGS sequence"/>
</dbReference>
<feature type="transmembrane region" description="Helical" evidence="6">
    <location>
        <begin position="458"/>
        <end position="478"/>
    </location>
</feature>
<comment type="subcellular location">
    <subcellularLocation>
        <location evidence="1">Cell membrane</location>
        <topology evidence="1">Multi-pass membrane protein</topology>
    </subcellularLocation>
</comment>
<dbReference type="Pfam" id="PF02687">
    <property type="entry name" value="FtsX"/>
    <property type="match status" value="2"/>
</dbReference>
<proteinExistence type="predicted"/>
<evidence type="ECO:0000256" key="5">
    <source>
        <dbReference type="ARBA" id="ARBA00023136"/>
    </source>
</evidence>
<dbReference type="AlphaFoldDB" id="A0A7X4LNB3"/>
<name>A0A7X4LNB3_9VIBR</name>
<dbReference type="GO" id="GO:0005886">
    <property type="term" value="C:plasma membrane"/>
    <property type="evidence" value="ECO:0007669"/>
    <property type="project" value="UniProtKB-SubCell"/>
</dbReference>
<dbReference type="PANTHER" id="PTHR30287">
    <property type="entry name" value="MEMBRANE COMPONENT OF PREDICTED ABC SUPERFAMILY METABOLITE UPTAKE TRANSPORTER"/>
    <property type="match status" value="1"/>
</dbReference>
<protein>
    <submittedName>
        <fullName evidence="8">FtsX-like permease family protein</fullName>
    </submittedName>
</protein>
<dbReference type="RefSeq" id="WP_161157278.1">
    <property type="nucleotide sequence ID" value="NZ_WEKT01000037.1"/>
</dbReference>
<feature type="transmembrane region" description="Helical" evidence="6">
    <location>
        <begin position="385"/>
        <end position="405"/>
    </location>
</feature>
<dbReference type="PANTHER" id="PTHR30287:SF2">
    <property type="entry name" value="BLL1001 PROTEIN"/>
    <property type="match status" value="1"/>
</dbReference>
<evidence type="ECO:0000256" key="1">
    <source>
        <dbReference type="ARBA" id="ARBA00004651"/>
    </source>
</evidence>
<feature type="domain" description="ABC3 transporter permease C-terminal" evidence="7">
    <location>
        <begin position="699"/>
        <end position="816"/>
    </location>
</feature>
<feature type="transmembrane region" description="Helical" evidence="6">
    <location>
        <begin position="284"/>
        <end position="302"/>
    </location>
</feature>
<sequence>MLWPVVKALLGHYRRYPLQIILVWLGLTLGVSLLSGVTAINQYAKQSYEHGEKLFATPLPYRIRPRYLAGRVPQDLYVNLRRAGFSQCVPFDNATLTTRKGVDINLVGIDPVAMVPLKKGLSLNHLSTLQLMYPPHPILVSADLAKLQSWQDGDFITLDDGTQLGPIMIDTVGLVKGTHMVADMSLVRHYKHHMGLSEIGCGEMTKAELESLKQQIPETMVLSRTVKTELSALTNAFHLNLTAMGMLSFLVGIFIFYQAMSLSFVQRQLLVGMLRQAGVTDFQLAKALLVELSLLILVSWICGNMFGLMLANRLIPSVSASLHDLYGANVGLAIHWQWSWSLYSLVMAVIGALGSCAWPLWRLLKSQPIRLTARLSLVRFAGAEFTVQAILAVVLAMLAFAVYQAPKTQALGFVLIGLVLLSVALFTPYVVWKIFDFLSYRLFWVKVRWFFADAAASMSYRGVATMAFMIAMAANIGVETMVGSFRNTTDHWLSDRLAADLYIYPTNNSATQVSNWLEKQPEVKAVWWRWKKDVATSTGTIQVVSTGNSEQERRSLTIKTAIPQYWYFTHSAKALMVSESMAIKNHIRPGDFIDLPSPLGPRWLVTGVYYDYGNPYGQIMMSQYQWMSVFTGVGDISLAVVTQPDSAKDDRSADMQELKQRLYARFHYDVERVYSNQHIHQQAMKVFDRTFVITDTFGNITLLIAVCGIFFATLAGEVSRQRHVALLRCLGVSAKELVFVGALQLFVFWAIALLIAVPLGIMLANLMVDVLIRDSFGWTMQVQLVTSKYIETALFSMLALLVAGALPVLRLVRKSPMTSLRDAL</sequence>
<dbReference type="InterPro" id="IPR003838">
    <property type="entry name" value="ABC3_permease_C"/>
</dbReference>
<feature type="transmembrane region" description="Helical" evidence="6">
    <location>
        <begin position="697"/>
        <end position="716"/>
    </location>
</feature>
<gene>
    <name evidence="8" type="ORF">F9817_16585</name>
</gene>
<keyword evidence="5 6" id="KW-0472">Membrane</keyword>